<keyword evidence="3" id="KW-1185">Reference proteome</keyword>
<proteinExistence type="predicted"/>
<dbReference type="PANTHER" id="PTHR22677:SF4">
    <property type="entry name" value="USHER SYNDROME TYPE-1G PROTEIN-LIKE PROTEIN"/>
    <property type="match status" value="1"/>
</dbReference>
<comment type="caution">
    <text evidence="2">The sequence shown here is derived from an EMBL/GenBank/DDBJ whole genome shotgun (WGS) entry which is preliminary data.</text>
</comment>
<protein>
    <submittedName>
        <fullName evidence="2">Ankyrin</fullName>
    </submittedName>
</protein>
<sequence>KGDYNDKTPLFSACESGNENLVKYLMEQGAEINVMSRCNHTPLYTACQSGYENIVKCLLEHGA</sequence>
<keyword evidence="1" id="KW-0040">ANK repeat</keyword>
<dbReference type="SMART" id="SM00248">
    <property type="entry name" value="ANK"/>
    <property type="match status" value="2"/>
</dbReference>
<dbReference type="Proteomes" id="UP000193944">
    <property type="component" value="Unassembled WGS sequence"/>
</dbReference>
<reference evidence="2 3" key="1">
    <citation type="submission" date="2016-08" db="EMBL/GenBank/DDBJ databases">
        <title>A Parts List for Fungal Cellulosomes Revealed by Comparative Genomics.</title>
        <authorList>
            <consortium name="DOE Joint Genome Institute"/>
            <person name="Haitjema C.H."/>
            <person name="Gilmore S.P."/>
            <person name="Henske J.K."/>
            <person name="Solomon K.V."/>
            <person name="De Groot R."/>
            <person name="Kuo A."/>
            <person name="Mondo S.J."/>
            <person name="Salamov A.A."/>
            <person name="Labutti K."/>
            <person name="Zhao Z."/>
            <person name="Chiniquy J."/>
            <person name="Barry K."/>
            <person name="Brewer H.M."/>
            <person name="Purvine S.O."/>
            <person name="Wright A.T."/>
            <person name="Boxma B."/>
            <person name="Van Alen T."/>
            <person name="Hackstein J.H."/>
            <person name="Baker S.E."/>
            <person name="Grigoriev I.V."/>
            <person name="O'Malley M.A."/>
        </authorList>
    </citation>
    <scope>NUCLEOTIDE SEQUENCE [LARGE SCALE GENOMIC DNA]</scope>
    <source>
        <strain evidence="2 3">S4</strain>
    </source>
</reference>
<dbReference type="PANTHER" id="PTHR22677">
    <property type="entry name" value="ANKYRIN REPEAT DOMAIN-CONTAINING PROTEIN 60"/>
    <property type="match status" value="1"/>
</dbReference>
<organism evidence="2 3">
    <name type="scientific">Anaeromyces robustus</name>
    <dbReference type="NCBI Taxonomy" id="1754192"/>
    <lineage>
        <taxon>Eukaryota</taxon>
        <taxon>Fungi</taxon>
        <taxon>Fungi incertae sedis</taxon>
        <taxon>Chytridiomycota</taxon>
        <taxon>Chytridiomycota incertae sedis</taxon>
        <taxon>Neocallimastigomycetes</taxon>
        <taxon>Neocallimastigales</taxon>
        <taxon>Neocallimastigaceae</taxon>
        <taxon>Anaeromyces</taxon>
    </lineage>
</organism>
<dbReference type="SUPFAM" id="SSF48403">
    <property type="entry name" value="Ankyrin repeat"/>
    <property type="match status" value="1"/>
</dbReference>
<dbReference type="EMBL" id="MCFG01000622">
    <property type="protein sequence ID" value="ORX63511.1"/>
    <property type="molecule type" value="Genomic_DNA"/>
</dbReference>
<dbReference type="Pfam" id="PF12796">
    <property type="entry name" value="Ank_2"/>
    <property type="match status" value="1"/>
</dbReference>
<dbReference type="AlphaFoldDB" id="A0A1Y1VQD2"/>
<dbReference type="PROSITE" id="PS50297">
    <property type="entry name" value="ANK_REP_REGION"/>
    <property type="match status" value="2"/>
</dbReference>
<accession>A0A1Y1VQD2</accession>
<dbReference type="InterPro" id="IPR036770">
    <property type="entry name" value="Ankyrin_rpt-contain_sf"/>
</dbReference>
<feature type="repeat" description="ANK" evidence="1">
    <location>
        <begin position="38"/>
        <end position="63"/>
    </location>
</feature>
<gene>
    <name evidence="2" type="ORF">BCR32DRAFT_180767</name>
</gene>
<feature type="non-terminal residue" evidence="2">
    <location>
        <position position="63"/>
    </location>
</feature>
<evidence type="ECO:0000313" key="3">
    <source>
        <dbReference type="Proteomes" id="UP000193944"/>
    </source>
</evidence>
<dbReference type="PROSITE" id="PS50088">
    <property type="entry name" value="ANK_REPEAT"/>
    <property type="match status" value="2"/>
</dbReference>
<dbReference type="STRING" id="1754192.A0A1Y1VQD2"/>
<dbReference type="OrthoDB" id="539213at2759"/>
<evidence type="ECO:0000313" key="2">
    <source>
        <dbReference type="EMBL" id="ORX63511.1"/>
    </source>
</evidence>
<dbReference type="Gene3D" id="1.25.40.20">
    <property type="entry name" value="Ankyrin repeat-containing domain"/>
    <property type="match status" value="1"/>
</dbReference>
<reference evidence="2 3" key="2">
    <citation type="submission" date="2016-08" db="EMBL/GenBank/DDBJ databases">
        <title>Pervasive Adenine N6-methylation of Active Genes in Fungi.</title>
        <authorList>
            <consortium name="DOE Joint Genome Institute"/>
            <person name="Mondo S.J."/>
            <person name="Dannebaum R.O."/>
            <person name="Kuo R.C."/>
            <person name="Labutti K."/>
            <person name="Haridas S."/>
            <person name="Kuo A."/>
            <person name="Salamov A."/>
            <person name="Ahrendt S.R."/>
            <person name="Lipzen A."/>
            <person name="Sullivan W."/>
            <person name="Andreopoulos W.B."/>
            <person name="Clum A."/>
            <person name="Lindquist E."/>
            <person name="Daum C."/>
            <person name="Ramamoorthy G.K."/>
            <person name="Gryganskyi A."/>
            <person name="Culley D."/>
            <person name="Magnuson J.K."/>
            <person name="James T.Y."/>
            <person name="O'Malley M.A."/>
            <person name="Stajich J.E."/>
            <person name="Spatafora J.W."/>
            <person name="Visel A."/>
            <person name="Grigoriev I.V."/>
        </authorList>
    </citation>
    <scope>NUCLEOTIDE SEQUENCE [LARGE SCALE GENOMIC DNA]</scope>
    <source>
        <strain evidence="2 3">S4</strain>
    </source>
</reference>
<feature type="non-terminal residue" evidence="2">
    <location>
        <position position="1"/>
    </location>
</feature>
<dbReference type="InterPro" id="IPR002110">
    <property type="entry name" value="Ankyrin_rpt"/>
</dbReference>
<evidence type="ECO:0000256" key="1">
    <source>
        <dbReference type="PROSITE-ProRule" id="PRU00023"/>
    </source>
</evidence>
<name>A0A1Y1VQD2_9FUNG</name>
<dbReference type="InterPro" id="IPR039323">
    <property type="entry name" value="ANKRD_45/46/60"/>
</dbReference>
<feature type="repeat" description="ANK" evidence="1">
    <location>
        <begin position="5"/>
        <end position="37"/>
    </location>
</feature>